<dbReference type="AlphaFoldDB" id="A0A6H1ZBT4"/>
<dbReference type="EMBL" id="MT143989">
    <property type="protein sequence ID" value="QJA45363.1"/>
    <property type="molecule type" value="Genomic_DNA"/>
</dbReference>
<evidence type="ECO:0000313" key="2">
    <source>
        <dbReference type="EMBL" id="QJH95462.1"/>
    </source>
</evidence>
<proteinExistence type="predicted"/>
<accession>A0A6H1ZBT4</accession>
<dbReference type="EMBL" id="MT144620">
    <property type="protein sequence ID" value="QJH95462.1"/>
    <property type="molecule type" value="Genomic_DNA"/>
</dbReference>
<evidence type="ECO:0000313" key="1">
    <source>
        <dbReference type="EMBL" id="QJA45363.1"/>
    </source>
</evidence>
<organism evidence="1">
    <name type="scientific">viral metagenome</name>
    <dbReference type="NCBI Taxonomy" id="1070528"/>
    <lineage>
        <taxon>unclassified sequences</taxon>
        <taxon>metagenomes</taxon>
        <taxon>organismal metagenomes</taxon>
    </lineage>
</organism>
<name>A0A6H1ZBT4_9ZZZZ</name>
<protein>
    <submittedName>
        <fullName evidence="1">Uncharacterized protein</fullName>
    </submittedName>
</protein>
<gene>
    <name evidence="1" type="ORF">TM448A00224_0028</name>
    <name evidence="2" type="ORF">TM448B00423_0031</name>
</gene>
<sequence length="195" mass="21748">MTTFRLTYNNTNVDIKVRRDGLGFQLVQKKSLLRSSSGKIQTINQHGIQEIDVKAIFATAVYKQLFGWWAWARQGKVFAFTMDSTKTGNTTLDDAAAAAQKVIPLTGTGDFTVGDVCLIRAADNDDEFELVEIASISAGVSVTAVDNLVYSYTSGDVFRHWHYWPDVISLDDEFNPKLLSGSGFYEHTFKFAEKL</sequence>
<reference evidence="1" key="1">
    <citation type="submission" date="2020-03" db="EMBL/GenBank/DDBJ databases">
        <title>The deep terrestrial virosphere.</title>
        <authorList>
            <person name="Holmfeldt K."/>
            <person name="Nilsson E."/>
            <person name="Simone D."/>
            <person name="Lopez-Fernandez M."/>
            <person name="Wu X."/>
            <person name="de Brujin I."/>
            <person name="Lundin D."/>
            <person name="Andersson A."/>
            <person name="Bertilsson S."/>
            <person name="Dopson M."/>
        </authorList>
    </citation>
    <scope>NUCLEOTIDE SEQUENCE</scope>
    <source>
        <strain evidence="1">TM448A00224</strain>
        <strain evidence="2">TM448B00423</strain>
    </source>
</reference>